<evidence type="ECO:0000256" key="3">
    <source>
        <dbReference type="ARBA" id="ARBA00022801"/>
    </source>
</evidence>
<evidence type="ECO:0000256" key="2">
    <source>
        <dbReference type="ARBA" id="ARBA00022670"/>
    </source>
</evidence>
<feature type="domain" description="Ubiquitin-like protease family profile" evidence="5">
    <location>
        <begin position="208"/>
        <end position="280"/>
    </location>
</feature>
<evidence type="ECO:0000256" key="4">
    <source>
        <dbReference type="SAM" id="MobiDB-lite"/>
    </source>
</evidence>
<accession>A0A9Q1KKC3</accession>
<dbReference type="Pfam" id="PF02902">
    <property type="entry name" value="Peptidase_C48"/>
    <property type="match status" value="1"/>
</dbReference>
<keyword evidence="7" id="KW-1185">Reference proteome</keyword>
<sequence length="290" mass="31299">MAAKSTAVDSADADEASVDLPLAPLVQSGTNPEGGVDVLVDCEKTMTPDSDDVPYEGDVHGTPYTNPAHPLGARKKQKDITEGRMGADTVGTGSDPCEGRVDPGVLNGHPIAVEGSGVGQSAQDFNELKLTKQQCCFASKTCLHIVEQGGGPQGVPVEASASQLVTVPHQCRSKGRSRGQVGQVILHNKTRIAGMIWDNFKPAPQPYLRYVFMPLLETTEGHWLLLVADVHERCFLVYDSLRSPADKKGWEFVESARIALVLAFLRSTTYADAAQWEVVTPECPEQRKYA</sequence>
<dbReference type="Gene3D" id="3.40.395.10">
    <property type="entry name" value="Adenoviral Proteinase, Chain A"/>
    <property type="match status" value="1"/>
</dbReference>
<dbReference type="OrthoDB" id="1694156at2759"/>
<keyword evidence="3" id="KW-0378">Hydrolase</keyword>
<proteinExistence type="inferred from homology"/>
<comment type="caution">
    <text evidence="6">The sequence shown here is derived from an EMBL/GenBank/DDBJ whole genome shotgun (WGS) entry which is preliminary data.</text>
</comment>
<organism evidence="6 7">
    <name type="scientific">Carnegiea gigantea</name>
    <dbReference type="NCBI Taxonomy" id="171969"/>
    <lineage>
        <taxon>Eukaryota</taxon>
        <taxon>Viridiplantae</taxon>
        <taxon>Streptophyta</taxon>
        <taxon>Embryophyta</taxon>
        <taxon>Tracheophyta</taxon>
        <taxon>Spermatophyta</taxon>
        <taxon>Magnoliopsida</taxon>
        <taxon>eudicotyledons</taxon>
        <taxon>Gunneridae</taxon>
        <taxon>Pentapetalae</taxon>
        <taxon>Caryophyllales</taxon>
        <taxon>Cactineae</taxon>
        <taxon>Cactaceae</taxon>
        <taxon>Cactoideae</taxon>
        <taxon>Echinocereeae</taxon>
        <taxon>Carnegiea</taxon>
    </lineage>
</organism>
<dbReference type="InterPro" id="IPR003653">
    <property type="entry name" value="Peptidase_C48_C"/>
</dbReference>
<dbReference type="GO" id="GO:0008234">
    <property type="term" value="F:cysteine-type peptidase activity"/>
    <property type="evidence" value="ECO:0007669"/>
    <property type="project" value="InterPro"/>
</dbReference>
<evidence type="ECO:0000259" key="5">
    <source>
        <dbReference type="Pfam" id="PF02902"/>
    </source>
</evidence>
<evidence type="ECO:0000313" key="6">
    <source>
        <dbReference type="EMBL" id="KAJ8444429.1"/>
    </source>
</evidence>
<dbReference type="InterPro" id="IPR038765">
    <property type="entry name" value="Papain-like_cys_pep_sf"/>
</dbReference>
<comment type="similarity">
    <text evidence="1">Belongs to the peptidase C48 family.</text>
</comment>
<name>A0A9Q1KKC3_9CARY</name>
<dbReference type="GO" id="GO:0006508">
    <property type="term" value="P:proteolysis"/>
    <property type="evidence" value="ECO:0007669"/>
    <property type="project" value="UniProtKB-KW"/>
</dbReference>
<feature type="region of interest" description="Disordered" evidence="4">
    <location>
        <begin position="1"/>
        <end position="34"/>
    </location>
</feature>
<reference evidence="6" key="1">
    <citation type="submission" date="2022-04" db="EMBL/GenBank/DDBJ databases">
        <title>Carnegiea gigantea Genome sequencing and assembly v2.</title>
        <authorList>
            <person name="Copetti D."/>
            <person name="Sanderson M.J."/>
            <person name="Burquez A."/>
            <person name="Wojciechowski M.F."/>
        </authorList>
    </citation>
    <scope>NUCLEOTIDE SEQUENCE</scope>
    <source>
        <strain evidence="6">SGP5-SGP5p</strain>
        <tissue evidence="6">Aerial part</tissue>
    </source>
</reference>
<gene>
    <name evidence="6" type="ORF">Cgig2_005951</name>
</gene>
<dbReference type="Proteomes" id="UP001153076">
    <property type="component" value="Unassembled WGS sequence"/>
</dbReference>
<keyword evidence="2" id="KW-0645">Protease</keyword>
<dbReference type="AlphaFoldDB" id="A0A9Q1KKC3"/>
<dbReference type="SUPFAM" id="SSF54001">
    <property type="entry name" value="Cysteine proteinases"/>
    <property type="match status" value="1"/>
</dbReference>
<dbReference type="EMBL" id="JAKOGI010000098">
    <property type="protein sequence ID" value="KAJ8444429.1"/>
    <property type="molecule type" value="Genomic_DNA"/>
</dbReference>
<evidence type="ECO:0000256" key="1">
    <source>
        <dbReference type="ARBA" id="ARBA00005234"/>
    </source>
</evidence>
<evidence type="ECO:0000313" key="7">
    <source>
        <dbReference type="Proteomes" id="UP001153076"/>
    </source>
</evidence>
<protein>
    <recommendedName>
        <fullName evidence="5">Ubiquitin-like protease family profile domain-containing protein</fullName>
    </recommendedName>
</protein>